<organism evidence="3 4">
    <name type="scientific">Candidatus Scalindua japonica</name>
    <dbReference type="NCBI Taxonomy" id="1284222"/>
    <lineage>
        <taxon>Bacteria</taxon>
        <taxon>Pseudomonadati</taxon>
        <taxon>Planctomycetota</taxon>
        <taxon>Candidatus Brocadiia</taxon>
        <taxon>Candidatus Brocadiales</taxon>
        <taxon>Candidatus Scalinduaceae</taxon>
        <taxon>Candidatus Scalindua</taxon>
    </lineage>
</organism>
<dbReference type="Gene3D" id="1.10.1750.10">
    <property type="match status" value="1"/>
</dbReference>
<dbReference type="PANTHER" id="PTHR34322">
    <property type="entry name" value="TRANSPOSASE, Y1_TNP DOMAIN-CONTAINING"/>
    <property type="match status" value="1"/>
</dbReference>
<dbReference type="GO" id="GO:0004803">
    <property type="term" value="F:transposase activity"/>
    <property type="evidence" value="ECO:0007669"/>
    <property type="project" value="InterPro"/>
</dbReference>
<dbReference type="InterPro" id="IPR036515">
    <property type="entry name" value="Transposase_17_sf"/>
</dbReference>
<evidence type="ECO:0000313" key="4">
    <source>
        <dbReference type="Proteomes" id="UP000218542"/>
    </source>
</evidence>
<evidence type="ECO:0000313" key="3">
    <source>
        <dbReference type="EMBL" id="GAX60617.1"/>
    </source>
</evidence>
<dbReference type="Gene3D" id="3.30.70.1290">
    <property type="entry name" value="Transposase IS200-like"/>
    <property type="match status" value="1"/>
</dbReference>
<dbReference type="InterPro" id="IPR010921">
    <property type="entry name" value="Trp_repressor/repl_initiator"/>
</dbReference>
<dbReference type="Proteomes" id="UP000218542">
    <property type="component" value="Unassembled WGS sequence"/>
</dbReference>
<evidence type="ECO:0000259" key="1">
    <source>
        <dbReference type="SMART" id="SM00760"/>
    </source>
</evidence>
<dbReference type="OrthoDB" id="278793at2"/>
<comment type="caution">
    <text evidence="3">The sequence shown here is derived from an EMBL/GenBank/DDBJ whole genome shotgun (WGS) entry which is preliminary data.</text>
</comment>
<sequence length="330" mass="38468">MCLLIMARPLRIEYPSAFYHITTIGVGRQNIFFKDYDRKVFLEKLGDLHEKWGIIFHGYCLMTIHYHLELETPGGGLSRPLQWLNHVYAGYVNKEYKRVGHLFQGRFKSVLVEADEHLHVLSCYIHMNPVRAGIVRRPEEYRWSSYRDYLGTRQCPKWLDVKQTLEMFGVSEKEQRKEYQRFVIMGDEGNPLKEMSFGAILGTAQFVKRMREKLRNRKTEKSDAEISGMIYARPGPGINEICKVVCEAYDFSKEEMCVKGRKGNEGRDMAIYLSRKYARSTCDEIGEHFGGIRPSAVSLGSRRVKDRLKTDKPFKKLVRQLESDVIDFNN</sequence>
<dbReference type="GO" id="GO:0006313">
    <property type="term" value="P:DNA transposition"/>
    <property type="evidence" value="ECO:0007669"/>
    <property type="project" value="InterPro"/>
</dbReference>
<proteinExistence type="predicted"/>
<dbReference type="GO" id="GO:0006270">
    <property type="term" value="P:DNA replication initiation"/>
    <property type="evidence" value="ECO:0007669"/>
    <property type="project" value="InterPro"/>
</dbReference>
<dbReference type="Pfam" id="PF01797">
    <property type="entry name" value="Y1_Tnp"/>
    <property type="match status" value="1"/>
</dbReference>
<dbReference type="GO" id="GO:0043565">
    <property type="term" value="F:sequence-specific DNA binding"/>
    <property type="evidence" value="ECO:0007669"/>
    <property type="project" value="InterPro"/>
</dbReference>
<dbReference type="SMART" id="SM00760">
    <property type="entry name" value="Bac_DnaA_C"/>
    <property type="match status" value="1"/>
</dbReference>
<dbReference type="Pfam" id="PF08299">
    <property type="entry name" value="Bac_DnaA_C"/>
    <property type="match status" value="1"/>
</dbReference>
<accession>A0A286TXL4</accession>
<gene>
    <name evidence="3" type="ORF">SCALIN_C13_0130</name>
</gene>
<dbReference type="GO" id="GO:0005524">
    <property type="term" value="F:ATP binding"/>
    <property type="evidence" value="ECO:0007669"/>
    <property type="project" value="InterPro"/>
</dbReference>
<dbReference type="GO" id="GO:0006275">
    <property type="term" value="P:regulation of DNA replication"/>
    <property type="evidence" value="ECO:0007669"/>
    <property type="project" value="InterPro"/>
</dbReference>
<name>A0A286TXL4_9BACT</name>
<reference evidence="4" key="1">
    <citation type="journal article" date="2017" name="Environ. Microbiol. Rep.">
        <title>Genetic Diversity of Marine Anaerobic Ammonium-Oxidizing Bacteria as Revealed by Genomic and Proteomic Analyses of 'Candidatus Scalindua japonica'.</title>
        <authorList>
            <person name="Oshiki M."/>
            <person name="Mizuto K."/>
            <person name="Kimura Z."/>
            <person name="Kindaichi T."/>
            <person name="Satoh H."/>
            <person name="Okabe S."/>
        </authorList>
    </citation>
    <scope>NUCLEOTIDE SEQUENCE [LARGE SCALE GENOMIC DNA]</scope>
    <source>
        <strain evidence="4">husup-a2</strain>
    </source>
</reference>
<dbReference type="RefSeq" id="WP_096894012.1">
    <property type="nucleotide sequence ID" value="NZ_BAOS01000013.1"/>
</dbReference>
<dbReference type="InterPro" id="IPR002686">
    <property type="entry name" value="Transposase_17"/>
</dbReference>
<dbReference type="SUPFAM" id="SSF48295">
    <property type="entry name" value="TrpR-like"/>
    <property type="match status" value="1"/>
</dbReference>
<feature type="domain" description="Transposase IS200-like" evidence="2">
    <location>
        <begin position="14"/>
        <end position="128"/>
    </location>
</feature>
<protein>
    <submittedName>
        <fullName evidence="3">Transposase and inactivated derivatives</fullName>
    </submittedName>
</protein>
<dbReference type="InterPro" id="IPR013159">
    <property type="entry name" value="DnaA_C"/>
</dbReference>
<dbReference type="SMART" id="SM01321">
    <property type="entry name" value="Y1_Tnp"/>
    <property type="match status" value="1"/>
</dbReference>
<feature type="domain" description="Chromosomal replication initiator DnaA C-terminal" evidence="1">
    <location>
        <begin position="237"/>
        <end position="304"/>
    </location>
</feature>
<dbReference type="EMBL" id="BAOS01000013">
    <property type="protein sequence ID" value="GAX60617.1"/>
    <property type="molecule type" value="Genomic_DNA"/>
</dbReference>
<dbReference type="PANTHER" id="PTHR34322:SF2">
    <property type="entry name" value="TRANSPOSASE IS200-LIKE DOMAIN-CONTAINING PROTEIN"/>
    <property type="match status" value="1"/>
</dbReference>
<evidence type="ECO:0000259" key="2">
    <source>
        <dbReference type="SMART" id="SM01321"/>
    </source>
</evidence>
<dbReference type="SUPFAM" id="SSF143422">
    <property type="entry name" value="Transposase IS200-like"/>
    <property type="match status" value="1"/>
</dbReference>
<keyword evidence="4" id="KW-1185">Reference proteome</keyword>
<dbReference type="CDD" id="cd06571">
    <property type="entry name" value="Bac_DnaA_C"/>
    <property type="match status" value="1"/>
</dbReference>
<dbReference type="AlphaFoldDB" id="A0A286TXL4"/>